<sequence length="129" mass="13936">MPRDRAGTFEPVIVPRHARKLGSVEQVVLSLIAKGPTTGEILPQAGGAPLCPQRSTQRRCPRTPSAGSPTPKYKRLAPQRKAREQGSVSPRSTHASSPTGRWVAYPSMTKATRAELQEAVTLWSRGARG</sequence>
<gene>
    <name evidence="7" type="ORF">EFY87_09090</name>
</gene>
<comment type="caution">
    <text evidence="7">The sequence shown here is derived from an EMBL/GenBank/DDBJ whole genome shotgun (WGS) entry which is preliminary data.</text>
</comment>
<reference evidence="7 8" key="1">
    <citation type="submission" date="2018-11" db="EMBL/GenBank/DDBJ databases">
        <title>Draft genome of Simplicispira Flexivirga sp. BO-16.</title>
        <authorList>
            <person name="Im W.T."/>
        </authorList>
    </citation>
    <scope>NUCLEOTIDE SEQUENCE [LARGE SCALE GENOMIC DNA]</scope>
    <source>
        <strain evidence="7 8">BO-16</strain>
    </source>
</reference>
<feature type="region of interest" description="Disordered" evidence="6">
    <location>
        <begin position="37"/>
        <end position="103"/>
    </location>
</feature>
<evidence type="ECO:0000256" key="4">
    <source>
        <dbReference type="ARBA" id="ARBA00023125"/>
    </source>
</evidence>
<dbReference type="GO" id="GO:0006313">
    <property type="term" value="P:DNA transposition"/>
    <property type="evidence" value="ECO:0007669"/>
    <property type="project" value="InterPro"/>
</dbReference>
<dbReference type="GO" id="GO:0004803">
    <property type="term" value="F:transposase activity"/>
    <property type="evidence" value="ECO:0007669"/>
    <property type="project" value="InterPro"/>
</dbReference>
<dbReference type="InterPro" id="IPR001207">
    <property type="entry name" value="Transposase_mutator"/>
</dbReference>
<evidence type="ECO:0000256" key="6">
    <source>
        <dbReference type="SAM" id="MobiDB-lite"/>
    </source>
</evidence>
<comment type="function">
    <text evidence="1">Required for the transposition of the insertion element.</text>
</comment>
<proteinExistence type="inferred from homology"/>
<evidence type="ECO:0000256" key="5">
    <source>
        <dbReference type="ARBA" id="ARBA00023172"/>
    </source>
</evidence>
<evidence type="ECO:0000256" key="2">
    <source>
        <dbReference type="ARBA" id="ARBA00010961"/>
    </source>
</evidence>
<organism evidence="7 8">
    <name type="scientific">Flexivirga caeni</name>
    <dbReference type="NCBI Taxonomy" id="2294115"/>
    <lineage>
        <taxon>Bacteria</taxon>
        <taxon>Bacillati</taxon>
        <taxon>Actinomycetota</taxon>
        <taxon>Actinomycetes</taxon>
        <taxon>Micrococcales</taxon>
        <taxon>Dermacoccaceae</taxon>
        <taxon>Flexivirga</taxon>
    </lineage>
</organism>
<dbReference type="OrthoDB" id="9793302at2"/>
<dbReference type="AlphaFoldDB" id="A0A3M9MCR6"/>
<dbReference type="EMBL" id="RJJQ01000007">
    <property type="protein sequence ID" value="RNI22947.1"/>
    <property type="molecule type" value="Genomic_DNA"/>
</dbReference>
<keyword evidence="8" id="KW-1185">Reference proteome</keyword>
<feature type="compositionally biased region" description="Polar residues" evidence="6">
    <location>
        <begin position="86"/>
        <end position="99"/>
    </location>
</feature>
<protein>
    <recommendedName>
        <fullName evidence="9">Mutator family transposase</fullName>
    </recommendedName>
</protein>
<dbReference type="RefSeq" id="WP_123271146.1">
    <property type="nucleotide sequence ID" value="NZ_RJJQ01000007.1"/>
</dbReference>
<comment type="similarity">
    <text evidence="2">Belongs to the transposase mutator family.</text>
</comment>
<evidence type="ECO:0000256" key="1">
    <source>
        <dbReference type="ARBA" id="ARBA00002190"/>
    </source>
</evidence>
<evidence type="ECO:0000313" key="7">
    <source>
        <dbReference type="EMBL" id="RNI22947.1"/>
    </source>
</evidence>
<dbReference type="Pfam" id="PF00872">
    <property type="entry name" value="Transposase_mut"/>
    <property type="match status" value="1"/>
</dbReference>
<keyword evidence="3" id="KW-0815">Transposition</keyword>
<accession>A0A3M9MCR6</accession>
<keyword evidence="4" id="KW-0238">DNA-binding</keyword>
<name>A0A3M9MCR6_9MICO</name>
<evidence type="ECO:0008006" key="9">
    <source>
        <dbReference type="Google" id="ProtNLM"/>
    </source>
</evidence>
<evidence type="ECO:0000313" key="8">
    <source>
        <dbReference type="Proteomes" id="UP000271678"/>
    </source>
</evidence>
<dbReference type="Proteomes" id="UP000271678">
    <property type="component" value="Unassembled WGS sequence"/>
</dbReference>
<dbReference type="GO" id="GO:0003677">
    <property type="term" value="F:DNA binding"/>
    <property type="evidence" value="ECO:0007669"/>
    <property type="project" value="UniProtKB-KW"/>
</dbReference>
<keyword evidence="5" id="KW-0233">DNA recombination</keyword>
<evidence type="ECO:0000256" key="3">
    <source>
        <dbReference type="ARBA" id="ARBA00022578"/>
    </source>
</evidence>